<evidence type="ECO:0000256" key="1">
    <source>
        <dbReference type="SAM" id="Phobius"/>
    </source>
</evidence>
<gene>
    <name evidence="2" type="ORF">L873DRAFT_68902</name>
</gene>
<sequence length="57" mass="6682">MGCDILVLRSLTFMIVFSFLFQCLMHFLYSLFLGGRLGESSVPVQFSHRPFFREKCE</sequence>
<keyword evidence="1" id="KW-1133">Transmembrane helix</keyword>
<reference evidence="2 3" key="1">
    <citation type="journal article" date="2018" name="Nat. Ecol. Evol.">
        <title>Pezizomycetes genomes reveal the molecular basis of ectomycorrhizal truffle lifestyle.</title>
        <authorList>
            <person name="Murat C."/>
            <person name="Payen T."/>
            <person name="Noel B."/>
            <person name="Kuo A."/>
            <person name="Morin E."/>
            <person name="Chen J."/>
            <person name="Kohler A."/>
            <person name="Krizsan K."/>
            <person name="Balestrini R."/>
            <person name="Da Silva C."/>
            <person name="Montanini B."/>
            <person name="Hainaut M."/>
            <person name="Levati E."/>
            <person name="Barry K.W."/>
            <person name="Belfiori B."/>
            <person name="Cichocki N."/>
            <person name="Clum A."/>
            <person name="Dockter R.B."/>
            <person name="Fauchery L."/>
            <person name="Guy J."/>
            <person name="Iotti M."/>
            <person name="Le Tacon F."/>
            <person name="Lindquist E.A."/>
            <person name="Lipzen A."/>
            <person name="Malagnac F."/>
            <person name="Mello A."/>
            <person name="Molinier V."/>
            <person name="Miyauchi S."/>
            <person name="Poulain J."/>
            <person name="Riccioni C."/>
            <person name="Rubini A."/>
            <person name="Sitrit Y."/>
            <person name="Splivallo R."/>
            <person name="Traeger S."/>
            <person name="Wang M."/>
            <person name="Zifcakova L."/>
            <person name="Wipf D."/>
            <person name="Zambonelli A."/>
            <person name="Paolocci F."/>
            <person name="Nowrousian M."/>
            <person name="Ottonello S."/>
            <person name="Baldrian P."/>
            <person name="Spatafora J.W."/>
            <person name="Henrissat B."/>
            <person name="Nagy L.G."/>
            <person name="Aury J.M."/>
            <person name="Wincker P."/>
            <person name="Grigoriev I.V."/>
            <person name="Bonfante P."/>
            <person name="Martin F.M."/>
        </authorList>
    </citation>
    <scope>NUCLEOTIDE SEQUENCE [LARGE SCALE GENOMIC DNA]</scope>
    <source>
        <strain evidence="2 3">120613-1</strain>
    </source>
</reference>
<dbReference type="EMBL" id="ML120455">
    <property type="protein sequence ID" value="RPA93292.1"/>
    <property type="molecule type" value="Genomic_DNA"/>
</dbReference>
<accession>A0A3N4J4P7</accession>
<name>A0A3N4J4P7_9PEZI</name>
<keyword evidence="1" id="KW-0812">Transmembrane</keyword>
<dbReference type="AlphaFoldDB" id="A0A3N4J4P7"/>
<dbReference type="Proteomes" id="UP000276215">
    <property type="component" value="Unassembled WGS sequence"/>
</dbReference>
<protein>
    <submittedName>
        <fullName evidence="2">Uncharacterized protein</fullName>
    </submittedName>
</protein>
<keyword evidence="3" id="KW-1185">Reference proteome</keyword>
<organism evidence="2 3">
    <name type="scientific">Choiromyces venosus 120613-1</name>
    <dbReference type="NCBI Taxonomy" id="1336337"/>
    <lineage>
        <taxon>Eukaryota</taxon>
        <taxon>Fungi</taxon>
        <taxon>Dikarya</taxon>
        <taxon>Ascomycota</taxon>
        <taxon>Pezizomycotina</taxon>
        <taxon>Pezizomycetes</taxon>
        <taxon>Pezizales</taxon>
        <taxon>Tuberaceae</taxon>
        <taxon>Choiromyces</taxon>
    </lineage>
</organism>
<feature type="transmembrane region" description="Helical" evidence="1">
    <location>
        <begin position="6"/>
        <end position="29"/>
    </location>
</feature>
<evidence type="ECO:0000313" key="2">
    <source>
        <dbReference type="EMBL" id="RPA93292.1"/>
    </source>
</evidence>
<keyword evidence="1" id="KW-0472">Membrane</keyword>
<evidence type="ECO:0000313" key="3">
    <source>
        <dbReference type="Proteomes" id="UP000276215"/>
    </source>
</evidence>
<proteinExistence type="predicted"/>